<sequence length="246" mass="27218">MAGVTSPSYSTLHPSFPRSNYLKIFQTLIISSSRFKHPPDFAGTHLRFHPKIRWRKKLVAETDQKRSGRRWMAVKCTAAEIGREGEPPPAGMVMVAERSKVVALVAAVMCLCNANRIVMAVAVVPWAELHGWSSSFVGIVQTGLPELLPNDPCYCFLLVLAQRVPVLWAGNLLFLIPRSAVLHIGPLFLDPAAVTSSCIPIHRIPHQLVTVGFLVSYLPIVKMSNTITNTIMELGEQSHDKVDDFI</sequence>
<name>A0A9Q1K3L8_9CARY</name>
<reference evidence="1" key="1">
    <citation type="submission" date="2022-04" db="EMBL/GenBank/DDBJ databases">
        <title>Carnegiea gigantea Genome sequencing and assembly v2.</title>
        <authorList>
            <person name="Copetti D."/>
            <person name="Sanderson M.J."/>
            <person name="Burquez A."/>
            <person name="Wojciechowski M.F."/>
        </authorList>
    </citation>
    <scope>NUCLEOTIDE SEQUENCE</scope>
    <source>
        <strain evidence="1">SGP5-SGP5p</strain>
        <tissue evidence="1">Aerial part</tissue>
    </source>
</reference>
<dbReference type="EMBL" id="JAKOGI010000388">
    <property type="protein sequence ID" value="KAJ8435782.1"/>
    <property type="molecule type" value="Genomic_DNA"/>
</dbReference>
<accession>A0A9Q1K3L8</accession>
<organism evidence="1 2">
    <name type="scientific">Carnegiea gigantea</name>
    <dbReference type="NCBI Taxonomy" id="171969"/>
    <lineage>
        <taxon>Eukaryota</taxon>
        <taxon>Viridiplantae</taxon>
        <taxon>Streptophyta</taxon>
        <taxon>Embryophyta</taxon>
        <taxon>Tracheophyta</taxon>
        <taxon>Spermatophyta</taxon>
        <taxon>Magnoliopsida</taxon>
        <taxon>eudicotyledons</taxon>
        <taxon>Gunneridae</taxon>
        <taxon>Pentapetalae</taxon>
        <taxon>Caryophyllales</taxon>
        <taxon>Cactineae</taxon>
        <taxon>Cactaceae</taxon>
        <taxon>Cactoideae</taxon>
        <taxon>Echinocereeae</taxon>
        <taxon>Carnegiea</taxon>
    </lineage>
</organism>
<proteinExistence type="predicted"/>
<dbReference type="Proteomes" id="UP001153076">
    <property type="component" value="Unassembled WGS sequence"/>
</dbReference>
<comment type="caution">
    <text evidence="1">The sequence shown here is derived from an EMBL/GenBank/DDBJ whole genome shotgun (WGS) entry which is preliminary data.</text>
</comment>
<gene>
    <name evidence="1" type="ORF">Cgig2_019201</name>
</gene>
<evidence type="ECO:0000313" key="1">
    <source>
        <dbReference type="EMBL" id="KAJ8435782.1"/>
    </source>
</evidence>
<dbReference type="OrthoDB" id="1751254at2759"/>
<protein>
    <submittedName>
        <fullName evidence="1">Uncharacterized protein</fullName>
    </submittedName>
</protein>
<evidence type="ECO:0000313" key="2">
    <source>
        <dbReference type="Proteomes" id="UP001153076"/>
    </source>
</evidence>
<dbReference type="AlphaFoldDB" id="A0A9Q1K3L8"/>
<keyword evidence="2" id="KW-1185">Reference proteome</keyword>